<dbReference type="InterPro" id="IPR002686">
    <property type="entry name" value="Transposase_17"/>
</dbReference>
<dbReference type="PANTHER" id="PTHR34322:SF2">
    <property type="entry name" value="TRANSPOSASE IS200-LIKE DOMAIN-CONTAINING PROTEIN"/>
    <property type="match status" value="1"/>
</dbReference>
<dbReference type="GO" id="GO:0006313">
    <property type="term" value="P:DNA transposition"/>
    <property type="evidence" value="ECO:0007669"/>
    <property type="project" value="InterPro"/>
</dbReference>
<evidence type="ECO:0000313" key="2">
    <source>
        <dbReference type="EMBL" id="OGD98460.1"/>
    </source>
</evidence>
<organism evidence="2 3">
    <name type="scientific">Candidatus Curtissbacteria bacterium RIFCSPLOWO2_01_FULL_42_50</name>
    <dbReference type="NCBI Taxonomy" id="1797730"/>
    <lineage>
        <taxon>Bacteria</taxon>
        <taxon>Candidatus Curtissiibacteriota</taxon>
    </lineage>
</organism>
<dbReference type="AlphaFoldDB" id="A0A1F5H2S4"/>
<dbReference type="GO" id="GO:0003677">
    <property type="term" value="F:DNA binding"/>
    <property type="evidence" value="ECO:0007669"/>
    <property type="project" value="InterPro"/>
</dbReference>
<proteinExistence type="predicted"/>
<dbReference type="Gene3D" id="3.30.70.1290">
    <property type="entry name" value="Transposase IS200-like"/>
    <property type="match status" value="1"/>
</dbReference>
<dbReference type="SUPFAM" id="SSF143422">
    <property type="entry name" value="Transposase IS200-like"/>
    <property type="match status" value="1"/>
</dbReference>
<evidence type="ECO:0000259" key="1">
    <source>
        <dbReference type="SMART" id="SM01321"/>
    </source>
</evidence>
<comment type="caution">
    <text evidence="2">The sequence shown here is derived from an EMBL/GenBank/DDBJ whole genome shotgun (WGS) entry which is preliminary data.</text>
</comment>
<accession>A0A1F5H2S4</accession>
<dbReference type="EMBL" id="MFBT01000036">
    <property type="protein sequence ID" value="OGD98460.1"/>
    <property type="molecule type" value="Genomic_DNA"/>
</dbReference>
<dbReference type="InterPro" id="IPR036515">
    <property type="entry name" value="Transposase_17_sf"/>
</dbReference>
<dbReference type="Proteomes" id="UP000177039">
    <property type="component" value="Unassembled WGS sequence"/>
</dbReference>
<dbReference type="PANTHER" id="PTHR34322">
    <property type="entry name" value="TRANSPOSASE, Y1_TNP DOMAIN-CONTAINING"/>
    <property type="match status" value="1"/>
</dbReference>
<dbReference type="GO" id="GO:0004803">
    <property type="term" value="F:transposase activity"/>
    <property type="evidence" value="ECO:0007669"/>
    <property type="project" value="InterPro"/>
</dbReference>
<gene>
    <name evidence="2" type="ORF">A3B54_04305</name>
</gene>
<name>A0A1F5H2S4_9BACT</name>
<dbReference type="Pfam" id="PF01797">
    <property type="entry name" value="Y1_Tnp"/>
    <property type="match status" value="1"/>
</dbReference>
<protein>
    <recommendedName>
        <fullName evidence="1">Transposase IS200-like domain-containing protein</fullName>
    </recommendedName>
</protein>
<sequence>MPGRLLPLVTGEIYHVFNRGIDHRPTFTSVGEYKRALITIKFYRFSSQPVKLSRFLILSGEEKGKFFSDVKREEKFLVEFLSFCLMPNHFHFLIKQVQDGGISRFMSNFQNSFTRYFNVKHERTGQLFLNQFKAVRIETDEQFLHVSRYIHLNPHSSFIVKNLSDLENYQWSSLFEHLGDSKDGISNSETILSFFKDKQNYKGFVFDQANYQRELDKIKHLVIDSDT</sequence>
<evidence type="ECO:0000313" key="3">
    <source>
        <dbReference type="Proteomes" id="UP000177039"/>
    </source>
</evidence>
<reference evidence="2 3" key="1">
    <citation type="journal article" date="2016" name="Nat. Commun.">
        <title>Thousands of microbial genomes shed light on interconnected biogeochemical processes in an aquifer system.</title>
        <authorList>
            <person name="Anantharaman K."/>
            <person name="Brown C.T."/>
            <person name="Hug L.A."/>
            <person name="Sharon I."/>
            <person name="Castelle C.J."/>
            <person name="Probst A.J."/>
            <person name="Thomas B.C."/>
            <person name="Singh A."/>
            <person name="Wilkins M.J."/>
            <person name="Karaoz U."/>
            <person name="Brodie E.L."/>
            <person name="Williams K.H."/>
            <person name="Hubbard S.S."/>
            <person name="Banfield J.F."/>
        </authorList>
    </citation>
    <scope>NUCLEOTIDE SEQUENCE [LARGE SCALE GENOMIC DNA]</scope>
</reference>
<feature type="domain" description="Transposase IS200-like" evidence="1">
    <location>
        <begin position="9"/>
        <end position="153"/>
    </location>
</feature>
<dbReference type="SMART" id="SM01321">
    <property type="entry name" value="Y1_Tnp"/>
    <property type="match status" value="1"/>
</dbReference>